<evidence type="ECO:0000313" key="2">
    <source>
        <dbReference type="EMBL" id="ORA07250.1"/>
    </source>
</evidence>
<accession>A0A1W9Z5C9</accession>
<protein>
    <recommendedName>
        <fullName evidence="1">Gp5/Type VI secretion system Vgr protein OB-fold domain-containing protein</fullName>
    </recommendedName>
</protein>
<dbReference type="Gene3D" id="2.40.50.230">
    <property type="entry name" value="Gp5 N-terminal domain"/>
    <property type="match status" value="1"/>
</dbReference>
<dbReference type="STRING" id="564198.BST17_01950"/>
<feature type="domain" description="Gp5/Type VI secretion system Vgr protein OB-fold" evidence="1">
    <location>
        <begin position="21"/>
        <end position="95"/>
    </location>
</feature>
<dbReference type="Proteomes" id="UP000192366">
    <property type="component" value="Unassembled WGS sequence"/>
</dbReference>
<evidence type="ECO:0000259" key="1">
    <source>
        <dbReference type="Pfam" id="PF04717"/>
    </source>
</evidence>
<dbReference type="OrthoDB" id="9762420at2"/>
<reference evidence="2 3" key="1">
    <citation type="submission" date="2017-02" db="EMBL/GenBank/DDBJ databases">
        <title>The new phylogeny of genus Mycobacterium.</title>
        <authorList>
            <person name="Tortoli E."/>
            <person name="Trovato A."/>
            <person name="Cirillo D.M."/>
        </authorList>
    </citation>
    <scope>NUCLEOTIDE SEQUENCE [LARGE SCALE GENOMIC DNA]</scope>
    <source>
        <strain evidence="2 3">DSM 45578</strain>
    </source>
</reference>
<dbReference type="InterPro" id="IPR006531">
    <property type="entry name" value="Gp5/Vgr_OB"/>
</dbReference>
<evidence type="ECO:0000313" key="3">
    <source>
        <dbReference type="Proteomes" id="UP000192366"/>
    </source>
</evidence>
<organism evidence="2 3">
    <name type="scientific">Mycolicibacterium bacteremicum</name>
    <name type="common">Mycobacterium bacteremicum</name>
    <dbReference type="NCBI Taxonomy" id="564198"/>
    <lineage>
        <taxon>Bacteria</taxon>
        <taxon>Bacillati</taxon>
        <taxon>Actinomycetota</taxon>
        <taxon>Actinomycetes</taxon>
        <taxon>Mycobacteriales</taxon>
        <taxon>Mycobacteriaceae</taxon>
        <taxon>Mycolicibacterium</taxon>
    </lineage>
</organism>
<proteinExistence type="predicted"/>
<gene>
    <name evidence="2" type="ORF">BST17_01950</name>
</gene>
<name>A0A1W9Z5C9_MYCBA</name>
<comment type="caution">
    <text evidence="2">The sequence shown here is derived from an EMBL/GenBank/DDBJ whole genome shotgun (WGS) entry which is preliminary data.</text>
</comment>
<dbReference type="SUPFAM" id="SSF69255">
    <property type="entry name" value="gp5 N-terminal domain-like"/>
    <property type="match status" value="1"/>
</dbReference>
<dbReference type="Pfam" id="PF04717">
    <property type="entry name" value="Phage_base_V"/>
    <property type="match status" value="1"/>
</dbReference>
<sequence length="235" mass="24927">MTDQQVQQLLDRQLDKFYGKYRGLVTDNQDPTKRGRVQAVVPEVLGTEHTTWAEPCTPYGGTTSGFYAIPPMGAGVWIEFEAGDVSRPVWVGCWWATGETPPGPGAALPDPFTKVLRTETGLHAALDDTGQSIVLSDISGVNIMSIKVLEGTIEIKALAQVVLDAPLIKHGGGATHPAVFGDQLLAYLTQLVTIFNSHVHPGELAAGVLPVTPALPVPPAAPPTPALISIQNLVQ</sequence>
<dbReference type="EMBL" id="MVHJ01000001">
    <property type="protein sequence ID" value="ORA07250.1"/>
    <property type="molecule type" value="Genomic_DNA"/>
</dbReference>
<dbReference type="AlphaFoldDB" id="A0A1W9Z5C9"/>
<keyword evidence="3" id="KW-1185">Reference proteome</keyword>
<dbReference type="InterPro" id="IPR037026">
    <property type="entry name" value="Vgr_OB-fold_dom_sf"/>
</dbReference>
<dbReference type="RefSeq" id="WP_083055023.1">
    <property type="nucleotide sequence ID" value="NZ_JACKVM010000014.1"/>
</dbReference>